<dbReference type="FunFam" id="2.10.25.10:FF:000055">
    <property type="entry name" value="alpha-tectorin isoform X1"/>
    <property type="match status" value="1"/>
</dbReference>
<feature type="non-terminal residue" evidence="7">
    <location>
        <position position="318"/>
    </location>
</feature>
<evidence type="ECO:0000256" key="1">
    <source>
        <dbReference type="ARBA" id="ARBA00004613"/>
    </source>
</evidence>
<dbReference type="PANTHER" id="PTHR46698:SF7">
    <property type="entry name" value="VWFD DOMAIN-CONTAINING PROTEIN"/>
    <property type="match status" value="1"/>
</dbReference>
<dbReference type="Pfam" id="PF12714">
    <property type="entry name" value="TILa"/>
    <property type="match status" value="1"/>
</dbReference>
<dbReference type="InterPro" id="IPR052424">
    <property type="entry name" value="Kielin_Chordin-BMP_Reg"/>
</dbReference>
<reference evidence="7 8" key="1">
    <citation type="submission" date="2020-02" db="EMBL/GenBank/DDBJ databases">
        <title>Bird 10,000 Genomes (B10K) Project - Family phase.</title>
        <authorList>
            <person name="Zhang G."/>
        </authorList>
    </citation>
    <scope>NUCLEOTIDE SEQUENCE [LARGE SCALE GENOMIC DNA]</scope>
    <source>
        <strain evidence="7">B10K-DU-013-51</strain>
        <tissue evidence="7">Mixed tissue sample</tissue>
    </source>
</reference>
<comment type="caution">
    <text evidence="7">The sequence shown here is derived from an EMBL/GenBank/DDBJ whole genome shotgun (WGS) entry which is preliminary data.</text>
</comment>
<sequence>PSSPGLVCPPNQHYELCGPSCHPTCSGQREAEACREVTPCSEGCFCDPGFLRSGDRCVPLASCGCTHDGLYYGEGEEFFPDLACRRRCRCRAGAAECWADGCGEEEECGVKDGVRGCYPTSCGRCQLLGAGGYVTFDGRRLWSGGSCTYLLAEVAAAGPGDAAVAFRAVVEKEEGEEGTVVRRLSVAAHGVTVGMERGGQWEVTVDGERHLLPLSLAEGSLTVSQEGIHRVLVVQGGPKLLYDGDSYVLLTLPGPYRRRPRGLCGDFNGDPDDDPAAPEELGLTLTPNCSHSTTPPTCPPAEPGPCGVLTDASGPFSG</sequence>
<accession>A0A7L4NRZ4</accession>
<evidence type="ECO:0000256" key="2">
    <source>
        <dbReference type="ARBA" id="ARBA00022525"/>
    </source>
</evidence>
<dbReference type="PANTHER" id="PTHR46698">
    <property type="entry name" value="CROSSVEINLESS 2"/>
    <property type="match status" value="1"/>
</dbReference>
<feature type="domain" description="VWFD" evidence="6">
    <location>
        <begin position="123"/>
        <end position="307"/>
    </location>
</feature>
<keyword evidence="4" id="KW-1015">Disulfide bond</keyword>
<dbReference type="SMART" id="SM00216">
    <property type="entry name" value="VWD"/>
    <property type="match status" value="1"/>
</dbReference>
<dbReference type="GO" id="GO:0030513">
    <property type="term" value="P:positive regulation of BMP signaling pathway"/>
    <property type="evidence" value="ECO:0007669"/>
    <property type="project" value="TreeGrafter"/>
</dbReference>
<feature type="non-terminal residue" evidence="7">
    <location>
        <position position="1"/>
    </location>
</feature>
<dbReference type="Proteomes" id="UP000586704">
    <property type="component" value="Unassembled WGS sequence"/>
</dbReference>
<dbReference type="AlphaFoldDB" id="A0A7L4NRZ4"/>
<dbReference type="Gene3D" id="2.10.25.10">
    <property type="entry name" value="Laminin"/>
    <property type="match status" value="1"/>
</dbReference>
<dbReference type="Pfam" id="PF01826">
    <property type="entry name" value="TIL"/>
    <property type="match status" value="1"/>
</dbReference>
<dbReference type="InterPro" id="IPR001846">
    <property type="entry name" value="VWF_type-D"/>
</dbReference>
<dbReference type="Pfam" id="PF00094">
    <property type="entry name" value="VWD"/>
    <property type="match status" value="1"/>
</dbReference>
<protein>
    <submittedName>
        <fullName evidence="7">FCGBP protein</fullName>
    </submittedName>
</protein>
<dbReference type="OrthoDB" id="6236007at2759"/>
<keyword evidence="3" id="KW-0732">Signal</keyword>
<evidence type="ECO:0000256" key="3">
    <source>
        <dbReference type="ARBA" id="ARBA00022729"/>
    </source>
</evidence>
<dbReference type="PROSITE" id="PS51233">
    <property type="entry name" value="VWFD"/>
    <property type="match status" value="1"/>
</dbReference>
<proteinExistence type="predicted"/>
<keyword evidence="2" id="KW-0964">Secreted</keyword>
<evidence type="ECO:0000313" key="8">
    <source>
        <dbReference type="Proteomes" id="UP000586704"/>
    </source>
</evidence>
<feature type="compositionally biased region" description="Low complexity" evidence="5">
    <location>
        <begin position="286"/>
        <end position="295"/>
    </location>
</feature>
<dbReference type="CDD" id="cd19941">
    <property type="entry name" value="TIL"/>
    <property type="match status" value="1"/>
</dbReference>
<dbReference type="InterPro" id="IPR025615">
    <property type="entry name" value="TILa_dom"/>
</dbReference>
<dbReference type="EMBL" id="VYZU01087837">
    <property type="protein sequence ID" value="NXY91064.1"/>
    <property type="molecule type" value="Genomic_DNA"/>
</dbReference>
<gene>
    <name evidence="7" type="primary">Fcgbp_0</name>
    <name evidence="7" type="ORF">CEYCYA_R12079</name>
</gene>
<feature type="region of interest" description="Disordered" evidence="5">
    <location>
        <begin position="266"/>
        <end position="318"/>
    </location>
</feature>
<keyword evidence="8" id="KW-1185">Reference proteome</keyword>
<evidence type="ECO:0000256" key="4">
    <source>
        <dbReference type="ARBA" id="ARBA00023157"/>
    </source>
</evidence>
<comment type="subcellular location">
    <subcellularLocation>
        <location evidence="1">Secreted</location>
    </subcellularLocation>
</comment>
<organism evidence="7 8">
    <name type="scientific">Ceyx cyanopectus</name>
    <name type="common">Indigo-banded kingfisher</name>
    <dbReference type="NCBI Taxonomy" id="390723"/>
    <lineage>
        <taxon>Eukaryota</taxon>
        <taxon>Metazoa</taxon>
        <taxon>Chordata</taxon>
        <taxon>Craniata</taxon>
        <taxon>Vertebrata</taxon>
        <taxon>Euteleostomi</taxon>
        <taxon>Archelosauria</taxon>
        <taxon>Archosauria</taxon>
        <taxon>Dinosauria</taxon>
        <taxon>Saurischia</taxon>
        <taxon>Theropoda</taxon>
        <taxon>Coelurosauria</taxon>
        <taxon>Aves</taxon>
        <taxon>Neognathae</taxon>
        <taxon>Neoaves</taxon>
        <taxon>Telluraves</taxon>
        <taxon>Coraciimorphae</taxon>
        <taxon>Coraciiformes</taxon>
        <taxon>Alcedinidae</taxon>
        <taxon>Ceyx</taxon>
    </lineage>
</organism>
<name>A0A7L4NRZ4_9AVES</name>
<evidence type="ECO:0000313" key="7">
    <source>
        <dbReference type="EMBL" id="NXY91064.1"/>
    </source>
</evidence>
<evidence type="ECO:0000259" key="6">
    <source>
        <dbReference type="PROSITE" id="PS51233"/>
    </source>
</evidence>
<dbReference type="SUPFAM" id="SSF57567">
    <property type="entry name" value="Serine protease inhibitors"/>
    <property type="match status" value="1"/>
</dbReference>
<dbReference type="InterPro" id="IPR036084">
    <property type="entry name" value="Ser_inhib-like_sf"/>
</dbReference>
<evidence type="ECO:0000256" key="5">
    <source>
        <dbReference type="SAM" id="MobiDB-lite"/>
    </source>
</evidence>
<dbReference type="InterPro" id="IPR002919">
    <property type="entry name" value="TIL_dom"/>
</dbReference>
<dbReference type="GO" id="GO:0005576">
    <property type="term" value="C:extracellular region"/>
    <property type="evidence" value="ECO:0007669"/>
    <property type="project" value="UniProtKB-SubCell"/>
</dbReference>